<evidence type="ECO:0000256" key="1">
    <source>
        <dbReference type="ARBA" id="ARBA00022723"/>
    </source>
</evidence>
<comment type="caution">
    <text evidence="6">The sequence shown here is derived from an EMBL/GenBank/DDBJ whole genome shotgun (WGS) entry which is preliminary data.</text>
</comment>
<protein>
    <submittedName>
        <fullName evidence="6">Uncharacterized protein</fullName>
    </submittedName>
</protein>
<keyword evidence="4" id="KW-0694">RNA-binding</keyword>
<dbReference type="EMBL" id="JAWXYG010000004">
    <property type="protein sequence ID" value="KAK4275353.1"/>
    <property type="molecule type" value="Genomic_DNA"/>
</dbReference>
<evidence type="ECO:0000256" key="4">
    <source>
        <dbReference type="ARBA" id="ARBA00022884"/>
    </source>
</evidence>
<evidence type="ECO:0000256" key="5">
    <source>
        <dbReference type="ARBA" id="ARBA00023125"/>
    </source>
</evidence>
<proteinExistence type="predicted"/>
<dbReference type="GO" id="GO:0008270">
    <property type="term" value="F:zinc ion binding"/>
    <property type="evidence" value="ECO:0007669"/>
    <property type="project" value="UniProtKB-KW"/>
</dbReference>
<evidence type="ECO:0000313" key="7">
    <source>
        <dbReference type="Proteomes" id="UP001293593"/>
    </source>
</evidence>
<sequence length="98" mass="11297">MLYFDKYQKALQADGYLTESQGHGKSGYNLSRLLARLKNIIRVIERRHGQHVVVLAEDVSKYVERRDPGQNISAARKIYLTFPAGCTFIEEDVSNYFK</sequence>
<accession>A0AAE1JWC0</accession>
<evidence type="ECO:0000313" key="6">
    <source>
        <dbReference type="EMBL" id="KAK4275353.1"/>
    </source>
</evidence>
<dbReference type="GO" id="GO:0003677">
    <property type="term" value="F:DNA binding"/>
    <property type="evidence" value="ECO:0007669"/>
    <property type="project" value="UniProtKB-KW"/>
</dbReference>
<keyword evidence="5" id="KW-0238">DNA-binding</keyword>
<keyword evidence="2" id="KW-0863">Zinc-finger</keyword>
<dbReference type="PANTHER" id="PTHR24009:SF0">
    <property type="entry name" value="ZINC FINGER CCCH DOMAIN-CONTAINING PROTEIN 18"/>
    <property type="match status" value="1"/>
</dbReference>
<evidence type="ECO:0000256" key="2">
    <source>
        <dbReference type="ARBA" id="ARBA00022771"/>
    </source>
</evidence>
<keyword evidence="3" id="KW-0862">Zinc</keyword>
<dbReference type="AlphaFoldDB" id="A0AAE1JWC0"/>
<organism evidence="6 7">
    <name type="scientific">Acacia crassicarpa</name>
    <name type="common">northern wattle</name>
    <dbReference type="NCBI Taxonomy" id="499986"/>
    <lineage>
        <taxon>Eukaryota</taxon>
        <taxon>Viridiplantae</taxon>
        <taxon>Streptophyta</taxon>
        <taxon>Embryophyta</taxon>
        <taxon>Tracheophyta</taxon>
        <taxon>Spermatophyta</taxon>
        <taxon>Magnoliopsida</taxon>
        <taxon>eudicotyledons</taxon>
        <taxon>Gunneridae</taxon>
        <taxon>Pentapetalae</taxon>
        <taxon>rosids</taxon>
        <taxon>fabids</taxon>
        <taxon>Fabales</taxon>
        <taxon>Fabaceae</taxon>
        <taxon>Caesalpinioideae</taxon>
        <taxon>mimosoid clade</taxon>
        <taxon>Acacieae</taxon>
        <taxon>Acacia</taxon>
    </lineage>
</organism>
<gene>
    <name evidence="6" type="ORF">QN277_018449</name>
</gene>
<dbReference type="PANTHER" id="PTHR24009">
    <property type="entry name" value="RNA-BINDING (RRM/RBD/RNP MOTIFS)"/>
    <property type="match status" value="1"/>
</dbReference>
<reference evidence="6" key="1">
    <citation type="submission" date="2023-10" db="EMBL/GenBank/DDBJ databases">
        <title>Chromosome-level genome of the transformable northern wattle, Acacia crassicarpa.</title>
        <authorList>
            <person name="Massaro I."/>
            <person name="Sinha N.R."/>
            <person name="Poethig S."/>
            <person name="Leichty A.R."/>
        </authorList>
    </citation>
    <scope>NUCLEOTIDE SEQUENCE</scope>
    <source>
        <strain evidence="6">Acra3RX</strain>
        <tissue evidence="6">Leaf</tissue>
    </source>
</reference>
<keyword evidence="7" id="KW-1185">Reference proteome</keyword>
<name>A0AAE1JWC0_9FABA</name>
<dbReference type="GO" id="GO:0003723">
    <property type="term" value="F:RNA binding"/>
    <property type="evidence" value="ECO:0007669"/>
    <property type="project" value="UniProtKB-KW"/>
</dbReference>
<dbReference type="Proteomes" id="UP001293593">
    <property type="component" value="Unassembled WGS sequence"/>
</dbReference>
<keyword evidence="1" id="KW-0479">Metal-binding</keyword>
<evidence type="ECO:0000256" key="3">
    <source>
        <dbReference type="ARBA" id="ARBA00022833"/>
    </source>
</evidence>